<dbReference type="EMBL" id="LGYO01000052">
    <property type="protein sequence ID" value="KNZ40543.1"/>
    <property type="molecule type" value="Genomic_DNA"/>
</dbReference>
<dbReference type="AlphaFoldDB" id="A0A0L6TWA2"/>
<protein>
    <submittedName>
        <fullName evidence="4">ABC transporter ATP-binding protein</fullName>
    </submittedName>
</protein>
<dbReference type="GO" id="GO:0016887">
    <property type="term" value="F:ATP hydrolysis activity"/>
    <property type="evidence" value="ECO:0007669"/>
    <property type="project" value="InterPro"/>
</dbReference>
<name>A0A0L6TWA2_9FIRM</name>
<dbReference type="RefSeq" id="WP_050741577.1">
    <property type="nucleotide sequence ID" value="NZ_LGYO01000052.1"/>
</dbReference>
<evidence type="ECO:0000313" key="4">
    <source>
        <dbReference type="EMBL" id="KNZ40543.1"/>
    </source>
</evidence>
<proteinExistence type="predicted"/>
<keyword evidence="2 4" id="KW-0067">ATP-binding</keyword>
<dbReference type="InterPro" id="IPR017871">
    <property type="entry name" value="ABC_transporter-like_CS"/>
</dbReference>
<accession>A0A0L6TWA2</accession>
<dbReference type="Pfam" id="PF00005">
    <property type="entry name" value="ABC_tran"/>
    <property type="match status" value="1"/>
</dbReference>
<dbReference type="PATRIC" id="fig|52689.4.peg.2935"/>
<dbReference type="PROSITE" id="PS00211">
    <property type="entry name" value="ABC_TRANSPORTER_1"/>
    <property type="match status" value="1"/>
</dbReference>
<dbReference type="Gene3D" id="3.40.50.300">
    <property type="entry name" value="P-loop containing nucleotide triphosphate hydrolases"/>
    <property type="match status" value="1"/>
</dbReference>
<keyword evidence="1" id="KW-0547">Nucleotide-binding</keyword>
<dbReference type="PROSITE" id="PS50893">
    <property type="entry name" value="ABC_TRANSPORTER_2"/>
    <property type="match status" value="1"/>
</dbReference>
<dbReference type="InterPro" id="IPR003593">
    <property type="entry name" value="AAA+_ATPase"/>
</dbReference>
<dbReference type="Proteomes" id="UP000036873">
    <property type="component" value="Unassembled WGS sequence"/>
</dbReference>
<evidence type="ECO:0000259" key="3">
    <source>
        <dbReference type="PROSITE" id="PS50893"/>
    </source>
</evidence>
<dbReference type="SUPFAM" id="SSF52540">
    <property type="entry name" value="P-loop containing nucleoside triphosphate hydrolases"/>
    <property type="match status" value="1"/>
</dbReference>
<dbReference type="InterPro" id="IPR003439">
    <property type="entry name" value="ABC_transporter-like_ATP-bd"/>
</dbReference>
<keyword evidence="5" id="KW-1185">Reference proteome</keyword>
<feature type="domain" description="ABC transporter" evidence="3">
    <location>
        <begin position="3"/>
        <end position="230"/>
    </location>
</feature>
<reference evidence="5" key="1">
    <citation type="submission" date="2015-07" db="EMBL/GenBank/DDBJ databases">
        <title>Draft genome sequence of Acetobacterium bakii DSM 8293, a potential psychrophilic chemical producer through syngas fermentation.</title>
        <authorList>
            <person name="Song Y."/>
            <person name="Hwang S."/>
            <person name="Cho B.-K."/>
        </authorList>
    </citation>
    <scope>NUCLEOTIDE SEQUENCE [LARGE SCALE GENOMIC DNA]</scope>
    <source>
        <strain evidence="5">DSM 8239</strain>
    </source>
</reference>
<dbReference type="InterPro" id="IPR027417">
    <property type="entry name" value="P-loop_NTPase"/>
</dbReference>
<dbReference type="PANTHER" id="PTHR43038">
    <property type="entry name" value="ATP-BINDING CASSETTE, SUB-FAMILY H, MEMBER 1"/>
    <property type="match status" value="1"/>
</dbReference>
<dbReference type="OrthoDB" id="9775135at2"/>
<evidence type="ECO:0000256" key="1">
    <source>
        <dbReference type="ARBA" id="ARBA00022741"/>
    </source>
</evidence>
<organism evidence="4 5">
    <name type="scientific">Acetobacterium bakii</name>
    <dbReference type="NCBI Taxonomy" id="52689"/>
    <lineage>
        <taxon>Bacteria</taxon>
        <taxon>Bacillati</taxon>
        <taxon>Bacillota</taxon>
        <taxon>Clostridia</taxon>
        <taxon>Eubacteriales</taxon>
        <taxon>Eubacteriaceae</taxon>
        <taxon>Acetobacterium</taxon>
    </lineage>
</organism>
<dbReference type="PANTHER" id="PTHR43038:SF3">
    <property type="entry name" value="ABC TRANSPORTER G FAMILY MEMBER 20 ISOFORM X1"/>
    <property type="match status" value="1"/>
</dbReference>
<gene>
    <name evidence="4" type="ORF">AKG39_16925</name>
</gene>
<dbReference type="SMART" id="SM00382">
    <property type="entry name" value="AAA"/>
    <property type="match status" value="1"/>
</dbReference>
<evidence type="ECO:0000313" key="5">
    <source>
        <dbReference type="Proteomes" id="UP000036873"/>
    </source>
</evidence>
<dbReference type="CDD" id="cd03230">
    <property type="entry name" value="ABC_DR_subfamily_A"/>
    <property type="match status" value="1"/>
</dbReference>
<evidence type="ECO:0000256" key="2">
    <source>
        <dbReference type="ARBA" id="ARBA00022840"/>
    </source>
</evidence>
<dbReference type="STRING" id="52689.AKG39_16925"/>
<comment type="caution">
    <text evidence="4">The sequence shown here is derived from an EMBL/GenBank/DDBJ whole genome shotgun (WGS) entry which is preliminary data.</text>
</comment>
<sequence length="243" mass="27033">MKIEICDVNKAFKQQQVLKQISLTIDTGRIFCLLGASGSGKTTLLRIMMGAIPMDDGSVTIGGTAVPNRQLLSEMGYMPQNEALYEELSVWENLKFFSGLQRLHRQKFEADAVALLQIVDMAACKNKLIRDCSGGMKKRISLAVALIHKPKLLVLDEPTVGVDPVLRRKIWLYLKQLRNEGTTILVTTHAMDEVTQCDDAALLRNGHIIARDTVKNLINQTPDGNIEELFFMDNQSEAEVASC</sequence>
<dbReference type="GO" id="GO:0005524">
    <property type="term" value="F:ATP binding"/>
    <property type="evidence" value="ECO:0007669"/>
    <property type="project" value="UniProtKB-KW"/>
</dbReference>